<feature type="compositionally biased region" description="Basic and acidic residues" evidence="1">
    <location>
        <begin position="19"/>
        <end position="29"/>
    </location>
</feature>
<proteinExistence type="predicted"/>
<sequence length="354" mass="37138">MRNRKQEIVGGAGQGTVWDGRRPRERIGDNKQTNESVAGALGGEALREAPAVVAVVVVHVVLPGPGDGAPLGGVELAAHPAVGAGGAGERAAVAVGHAGVGGVAAVGDGEGRGGPVHLHLPLLRGPVAAVPQRGVHRHGLPARVRQVRVPLEAPHEEVVHLEDDVLVVPDDGVGVEVGGRVEPQVELVLLLAVAVGPHVGVQHHGLPAGVAHELHVDLVVPGPVARRQVEGGHGARGVARDQPHLDAELPVQVLLPRAEGAAGLLRQDQRRHLLPLRVVVRAHVALRRELLVQPRVRRRRGGQESQSEEQGHGTPRHAVHAHASALLRLSEMRWDGMRGEEAASCRPVADWLVE</sequence>
<name>A0A804RG34_MAIZE</name>
<accession>A0A804RG34</accession>
<reference evidence="2" key="3">
    <citation type="submission" date="2021-05" db="UniProtKB">
        <authorList>
            <consortium name="EnsemblPlants"/>
        </authorList>
    </citation>
    <scope>IDENTIFICATION</scope>
    <source>
        <strain evidence="2">cv. B73</strain>
    </source>
</reference>
<dbReference type="Proteomes" id="UP000007305">
    <property type="component" value="Chromosome 10"/>
</dbReference>
<keyword evidence="3" id="KW-1185">Reference proteome</keyword>
<feature type="region of interest" description="Disordered" evidence="1">
    <location>
        <begin position="1"/>
        <end position="35"/>
    </location>
</feature>
<dbReference type="EnsemblPlants" id="Zm00001eb414350_T001">
    <property type="protein sequence ID" value="Zm00001eb414350_P001"/>
    <property type="gene ID" value="Zm00001eb414350"/>
</dbReference>
<organism evidence="2 3">
    <name type="scientific">Zea mays</name>
    <name type="common">Maize</name>
    <dbReference type="NCBI Taxonomy" id="4577"/>
    <lineage>
        <taxon>Eukaryota</taxon>
        <taxon>Viridiplantae</taxon>
        <taxon>Streptophyta</taxon>
        <taxon>Embryophyta</taxon>
        <taxon>Tracheophyta</taxon>
        <taxon>Spermatophyta</taxon>
        <taxon>Magnoliopsida</taxon>
        <taxon>Liliopsida</taxon>
        <taxon>Poales</taxon>
        <taxon>Poaceae</taxon>
        <taxon>PACMAD clade</taxon>
        <taxon>Panicoideae</taxon>
        <taxon>Andropogonodae</taxon>
        <taxon>Andropogoneae</taxon>
        <taxon>Tripsacinae</taxon>
        <taxon>Zea</taxon>
    </lineage>
</organism>
<evidence type="ECO:0000256" key="1">
    <source>
        <dbReference type="SAM" id="MobiDB-lite"/>
    </source>
</evidence>
<reference evidence="3" key="1">
    <citation type="journal article" date="2009" name="Science">
        <title>The B73 maize genome: complexity, diversity, and dynamics.</title>
        <authorList>
            <person name="Schnable P.S."/>
            <person name="Ware D."/>
            <person name="Fulton R.S."/>
            <person name="Stein J.C."/>
            <person name="Wei F."/>
            <person name="Pasternak S."/>
            <person name="Liang C."/>
            <person name="Zhang J."/>
            <person name="Fulton L."/>
            <person name="Graves T.A."/>
            <person name="Minx P."/>
            <person name="Reily A.D."/>
            <person name="Courtney L."/>
            <person name="Kruchowski S.S."/>
            <person name="Tomlinson C."/>
            <person name="Strong C."/>
            <person name="Delehaunty K."/>
            <person name="Fronick C."/>
            <person name="Courtney B."/>
            <person name="Rock S.M."/>
            <person name="Belter E."/>
            <person name="Du F."/>
            <person name="Kim K."/>
            <person name="Abbott R.M."/>
            <person name="Cotton M."/>
            <person name="Levy A."/>
            <person name="Marchetto P."/>
            <person name="Ochoa K."/>
            <person name="Jackson S.M."/>
            <person name="Gillam B."/>
            <person name="Chen W."/>
            <person name="Yan L."/>
            <person name="Higginbotham J."/>
            <person name="Cardenas M."/>
            <person name="Waligorski J."/>
            <person name="Applebaum E."/>
            <person name="Phelps L."/>
            <person name="Falcone J."/>
            <person name="Kanchi K."/>
            <person name="Thane T."/>
            <person name="Scimone A."/>
            <person name="Thane N."/>
            <person name="Henke J."/>
            <person name="Wang T."/>
            <person name="Ruppert J."/>
            <person name="Shah N."/>
            <person name="Rotter K."/>
            <person name="Hodges J."/>
            <person name="Ingenthron E."/>
            <person name="Cordes M."/>
            <person name="Kohlberg S."/>
            <person name="Sgro J."/>
            <person name="Delgado B."/>
            <person name="Mead K."/>
            <person name="Chinwalla A."/>
            <person name="Leonard S."/>
            <person name="Crouse K."/>
            <person name="Collura K."/>
            <person name="Kudrna D."/>
            <person name="Currie J."/>
            <person name="He R."/>
            <person name="Angelova A."/>
            <person name="Rajasekar S."/>
            <person name="Mueller T."/>
            <person name="Lomeli R."/>
            <person name="Scara G."/>
            <person name="Ko A."/>
            <person name="Delaney K."/>
            <person name="Wissotski M."/>
            <person name="Lopez G."/>
            <person name="Campos D."/>
            <person name="Braidotti M."/>
            <person name="Ashley E."/>
            <person name="Golser W."/>
            <person name="Kim H."/>
            <person name="Lee S."/>
            <person name="Lin J."/>
            <person name="Dujmic Z."/>
            <person name="Kim W."/>
            <person name="Talag J."/>
            <person name="Zuccolo A."/>
            <person name="Fan C."/>
            <person name="Sebastian A."/>
            <person name="Kramer M."/>
            <person name="Spiegel L."/>
            <person name="Nascimento L."/>
            <person name="Zutavern T."/>
            <person name="Miller B."/>
            <person name="Ambroise C."/>
            <person name="Muller S."/>
            <person name="Spooner W."/>
            <person name="Narechania A."/>
            <person name="Ren L."/>
            <person name="Wei S."/>
            <person name="Kumari S."/>
            <person name="Faga B."/>
            <person name="Levy M.J."/>
            <person name="McMahan L."/>
            <person name="Van Buren P."/>
            <person name="Vaughn M.W."/>
            <person name="Ying K."/>
            <person name="Yeh C.-T."/>
            <person name="Emrich S.J."/>
            <person name="Jia Y."/>
            <person name="Kalyanaraman A."/>
            <person name="Hsia A.-P."/>
            <person name="Barbazuk W.B."/>
            <person name="Baucom R.S."/>
            <person name="Brutnell T.P."/>
            <person name="Carpita N.C."/>
            <person name="Chaparro C."/>
            <person name="Chia J.-M."/>
            <person name="Deragon J.-M."/>
            <person name="Estill J.C."/>
            <person name="Fu Y."/>
            <person name="Jeddeloh J.A."/>
            <person name="Han Y."/>
            <person name="Lee H."/>
            <person name="Li P."/>
            <person name="Lisch D.R."/>
            <person name="Liu S."/>
            <person name="Liu Z."/>
            <person name="Nagel D.H."/>
            <person name="McCann M.C."/>
            <person name="SanMiguel P."/>
            <person name="Myers A.M."/>
            <person name="Nettleton D."/>
            <person name="Nguyen J."/>
            <person name="Penning B.W."/>
            <person name="Ponnala L."/>
            <person name="Schneider K.L."/>
            <person name="Schwartz D.C."/>
            <person name="Sharma A."/>
            <person name="Soderlund C."/>
            <person name="Springer N.M."/>
            <person name="Sun Q."/>
            <person name="Wang H."/>
            <person name="Waterman M."/>
            <person name="Westerman R."/>
            <person name="Wolfgruber T.K."/>
            <person name="Yang L."/>
            <person name="Yu Y."/>
            <person name="Zhang L."/>
            <person name="Zhou S."/>
            <person name="Zhu Q."/>
            <person name="Bennetzen J.L."/>
            <person name="Dawe R.K."/>
            <person name="Jiang J."/>
            <person name="Jiang N."/>
            <person name="Presting G.G."/>
            <person name="Wessler S.R."/>
            <person name="Aluru S."/>
            <person name="Martienssen R.A."/>
            <person name="Clifton S.W."/>
            <person name="McCombie W.R."/>
            <person name="Wing R.A."/>
            <person name="Wilson R.K."/>
        </authorList>
    </citation>
    <scope>NUCLEOTIDE SEQUENCE [LARGE SCALE GENOMIC DNA]</scope>
    <source>
        <strain evidence="3">cv. B73</strain>
    </source>
</reference>
<evidence type="ECO:0000313" key="3">
    <source>
        <dbReference type="Proteomes" id="UP000007305"/>
    </source>
</evidence>
<dbReference type="Gramene" id="Zm00001eb414350_T001">
    <property type="protein sequence ID" value="Zm00001eb414350_P001"/>
    <property type="gene ID" value="Zm00001eb414350"/>
</dbReference>
<protein>
    <submittedName>
        <fullName evidence="2">Uncharacterized protein</fullName>
    </submittedName>
</protein>
<dbReference type="AlphaFoldDB" id="A0A804RG34"/>
<dbReference type="InParanoid" id="A0A804RG34"/>
<evidence type="ECO:0000313" key="2">
    <source>
        <dbReference type="EnsemblPlants" id="Zm00001eb414350_P001"/>
    </source>
</evidence>
<feature type="region of interest" description="Disordered" evidence="1">
    <location>
        <begin position="296"/>
        <end position="320"/>
    </location>
</feature>
<reference evidence="2" key="2">
    <citation type="submission" date="2019-07" db="EMBL/GenBank/DDBJ databases">
        <authorList>
            <person name="Seetharam A."/>
            <person name="Woodhouse M."/>
            <person name="Cannon E."/>
        </authorList>
    </citation>
    <scope>NUCLEOTIDE SEQUENCE [LARGE SCALE GENOMIC DNA]</scope>
    <source>
        <strain evidence="2">cv. B73</strain>
    </source>
</reference>